<protein>
    <submittedName>
        <fullName evidence="2">Uncharacterized protein</fullName>
    </submittedName>
</protein>
<reference evidence="2" key="1">
    <citation type="journal article" date="2014" name="BMC Genomics">
        <title>Characterizing the developmental transcriptome of the oriental fruit fly, Bactrocera dorsalis (Diptera: Tephritidae) through comparative genomic analysis with Drosophila melanogaster utilizing modENCODE datasets.</title>
        <authorList>
            <person name="Geib S.M."/>
            <person name="Calla B."/>
            <person name="Hall B."/>
            <person name="Hou S."/>
            <person name="Manoukis N.C."/>
        </authorList>
    </citation>
    <scope>NUCLEOTIDE SEQUENCE</scope>
    <source>
        <strain evidence="2">Punador</strain>
    </source>
</reference>
<name>A0A034UWS2_BACDO</name>
<feature type="non-terminal residue" evidence="2">
    <location>
        <position position="101"/>
    </location>
</feature>
<feature type="region of interest" description="Disordered" evidence="1">
    <location>
        <begin position="78"/>
        <end position="101"/>
    </location>
</feature>
<proteinExistence type="predicted"/>
<sequence length="101" mass="10524">EPDKLIKKQQGPSPQEQIMLEGAAAKVARDKAGAAKDAAVAEKTQVETQLLPSDAKVKEATAAKTVIEAQLLPADQMLKAHAQDMARPTRSGAGGPTVSSH</sequence>
<evidence type="ECO:0000256" key="1">
    <source>
        <dbReference type="SAM" id="MobiDB-lite"/>
    </source>
</evidence>
<feature type="non-terminal residue" evidence="2">
    <location>
        <position position="1"/>
    </location>
</feature>
<accession>A0A034UWS2</accession>
<dbReference type="EMBL" id="GAKP01023522">
    <property type="protein sequence ID" value="JAC35436.1"/>
    <property type="molecule type" value="Transcribed_RNA"/>
</dbReference>
<evidence type="ECO:0000313" key="2">
    <source>
        <dbReference type="EMBL" id="JAC35436.1"/>
    </source>
</evidence>
<organism evidence="2">
    <name type="scientific">Bactrocera dorsalis</name>
    <name type="common">Oriental fruit fly</name>
    <name type="synonym">Dacus dorsalis</name>
    <dbReference type="NCBI Taxonomy" id="27457"/>
    <lineage>
        <taxon>Eukaryota</taxon>
        <taxon>Metazoa</taxon>
        <taxon>Ecdysozoa</taxon>
        <taxon>Arthropoda</taxon>
        <taxon>Hexapoda</taxon>
        <taxon>Insecta</taxon>
        <taxon>Pterygota</taxon>
        <taxon>Neoptera</taxon>
        <taxon>Endopterygota</taxon>
        <taxon>Diptera</taxon>
        <taxon>Brachycera</taxon>
        <taxon>Muscomorpha</taxon>
        <taxon>Tephritoidea</taxon>
        <taxon>Tephritidae</taxon>
        <taxon>Bactrocera</taxon>
        <taxon>Bactrocera</taxon>
    </lineage>
</organism>
<dbReference type="AlphaFoldDB" id="A0A034UWS2"/>